<dbReference type="InParanoid" id="A0A1C5A2F4"/>
<evidence type="ECO:0000256" key="6">
    <source>
        <dbReference type="NCBIfam" id="TIGR01798"/>
    </source>
</evidence>
<dbReference type="PANTHER" id="PTHR42871">
    <property type="entry name" value="CITRATE SYNTHASE"/>
    <property type="match status" value="1"/>
</dbReference>
<evidence type="ECO:0000313" key="12">
    <source>
        <dbReference type="Proteomes" id="UP000198253"/>
    </source>
</evidence>
<gene>
    <name evidence="11" type="ORF">GA0070618_6178</name>
</gene>
<dbReference type="Pfam" id="PF00285">
    <property type="entry name" value="Citrate_synt"/>
    <property type="match status" value="1"/>
</dbReference>
<dbReference type="RefSeq" id="WP_088984749.1">
    <property type="nucleotide sequence ID" value="NZ_LT607413.1"/>
</dbReference>
<dbReference type="GO" id="GO:0006099">
    <property type="term" value="P:tricarboxylic acid cycle"/>
    <property type="evidence" value="ECO:0007669"/>
    <property type="project" value="UniProtKB-UniRule"/>
</dbReference>
<dbReference type="SUPFAM" id="SSF48256">
    <property type="entry name" value="Citrate synthase"/>
    <property type="match status" value="1"/>
</dbReference>
<evidence type="ECO:0000256" key="5">
    <source>
        <dbReference type="ARBA" id="ARBA00049288"/>
    </source>
</evidence>
<dbReference type="InterPro" id="IPR002020">
    <property type="entry name" value="Citrate_synthase"/>
</dbReference>
<dbReference type="InterPro" id="IPR036969">
    <property type="entry name" value="Citrate_synthase_sf"/>
</dbReference>
<dbReference type="InterPro" id="IPR016143">
    <property type="entry name" value="Citrate_synth-like_sm_a-sub"/>
</dbReference>
<dbReference type="GO" id="GO:0036440">
    <property type="term" value="F:citrate synthase activity"/>
    <property type="evidence" value="ECO:0007669"/>
    <property type="project" value="UniProtKB-EC"/>
</dbReference>
<dbReference type="Gene3D" id="1.10.230.10">
    <property type="entry name" value="Cytochrome P450-Terp, domain 2"/>
    <property type="match status" value="1"/>
</dbReference>
<dbReference type="FunCoup" id="A0A1C5A2F4">
    <property type="interactions" value="341"/>
</dbReference>
<evidence type="ECO:0000256" key="8">
    <source>
        <dbReference type="PIRSR" id="PIRSR001369-1"/>
    </source>
</evidence>
<dbReference type="InterPro" id="IPR016142">
    <property type="entry name" value="Citrate_synth-like_lrg_a-sub"/>
</dbReference>
<protein>
    <recommendedName>
        <fullName evidence="6 7">Citrate synthase</fullName>
    </recommendedName>
</protein>
<evidence type="ECO:0000256" key="1">
    <source>
        <dbReference type="ARBA" id="ARBA00004751"/>
    </source>
</evidence>
<dbReference type="NCBIfam" id="NF004126">
    <property type="entry name" value="PRK05614.1"/>
    <property type="match status" value="1"/>
</dbReference>
<dbReference type="AlphaFoldDB" id="A0A1C5A2F4"/>
<accession>A0A1C5A2F4</accession>
<comment type="pathway">
    <text evidence="1 9">Carbohydrate metabolism; tricarboxylic acid cycle; isocitrate from oxaloacetate: step 1/2.</text>
</comment>
<keyword evidence="4 7" id="KW-0808">Transferase</keyword>
<dbReference type="PRINTS" id="PR00143">
    <property type="entry name" value="CITRTSNTHASE"/>
</dbReference>
<dbReference type="CDD" id="cd06114">
    <property type="entry name" value="EcCS_like"/>
    <property type="match status" value="1"/>
</dbReference>
<sequence length="427" mass="47269">MTEVKLDHPGGQLSMPVQSAVEGPAGIRVGKLLKETGLVTYDPGFVNTAACSSAITYIDGDAGILRYRGYPIEQLAEKSSFLEVSYLLIYGELPTEAQLDDFSQRIRRHSMLHEEMRRFFDGFPRDAHPMAVLSSAVSAISTFYQDSLDPFDAEHVEMSTVRLLAKVPTIASYAHKKSIGQAMLYPDNSLGYVDNFLRMTFGVPAEPYDVDPVMARVLDMLFVLHADHEQNCSTSTVRLVGSSNANLFASVSAGVNALFGPLHGGANQAVLEMLQRIQADGGDVQSFVRKVKDKADGVKLMGFGHRVYKNYDPRAAIVKKAAQDVLGRMAKPDPLLDLAMQLEEIALADDFFVSRKLYPNVDFYTGLIYKAMGFPTKMFTVLFALGRLPGWIAQWREMIGDPETKIGRPRQLYTGAAERSYVPFAER</sequence>
<keyword evidence="12" id="KW-1185">Reference proteome</keyword>
<dbReference type="GO" id="GO:0005737">
    <property type="term" value="C:cytoplasm"/>
    <property type="evidence" value="ECO:0007669"/>
    <property type="project" value="InterPro"/>
</dbReference>
<proteinExistence type="inferred from homology"/>
<dbReference type="PIRSF" id="PIRSF001369">
    <property type="entry name" value="Citrate_synth"/>
    <property type="match status" value="1"/>
</dbReference>
<dbReference type="PROSITE" id="PS00480">
    <property type="entry name" value="CITRATE_SYNTHASE"/>
    <property type="match status" value="1"/>
</dbReference>
<evidence type="ECO:0000256" key="3">
    <source>
        <dbReference type="ARBA" id="ARBA00022532"/>
    </source>
</evidence>
<name>A0A1C5A2F4_MICEC</name>
<dbReference type="FunFam" id="1.10.230.10:FF:000002">
    <property type="entry name" value="Citrate synthase"/>
    <property type="match status" value="1"/>
</dbReference>
<organism evidence="11 12">
    <name type="scientific">Micromonospora echinospora</name>
    <name type="common">Micromonospora purpurea</name>
    <dbReference type="NCBI Taxonomy" id="1877"/>
    <lineage>
        <taxon>Bacteria</taxon>
        <taxon>Bacillati</taxon>
        <taxon>Actinomycetota</taxon>
        <taxon>Actinomycetes</taxon>
        <taxon>Micromonosporales</taxon>
        <taxon>Micromonosporaceae</taxon>
        <taxon>Micromonospora</taxon>
    </lineage>
</organism>
<evidence type="ECO:0000256" key="2">
    <source>
        <dbReference type="ARBA" id="ARBA00010566"/>
    </source>
</evidence>
<dbReference type="NCBIfam" id="TIGR01798">
    <property type="entry name" value="cit_synth_I"/>
    <property type="match status" value="1"/>
</dbReference>
<dbReference type="Proteomes" id="UP000198253">
    <property type="component" value="Chromosome I"/>
</dbReference>
<dbReference type="OrthoDB" id="9800864at2"/>
<evidence type="ECO:0000256" key="4">
    <source>
        <dbReference type="ARBA" id="ARBA00022679"/>
    </source>
</evidence>
<dbReference type="InterPro" id="IPR024176">
    <property type="entry name" value="Citrate_synthase_bac-typ"/>
</dbReference>
<dbReference type="Gene3D" id="1.10.580.10">
    <property type="entry name" value="Citrate Synthase, domain 1"/>
    <property type="match status" value="1"/>
</dbReference>
<evidence type="ECO:0000256" key="9">
    <source>
        <dbReference type="RuleBase" id="RU003370"/>
    </source>
</evidence>
<dbReference type="PANTHER" id="PTHR42871:SF1">
    <property type="entry name" value="CITRATE SYNTHASE"/>
    <property type="match status" value="1"/>
</dbReference>
<dbReference type="UniPathway" id="UPA00223">
    <property type="reaction ID" value="UER00717"/>
</dbReference>
<dbReference type="InterPro" id="IPR019810">
    <property type="entry name" value="Citrate_synthase_AS"/>
</dbReference>
<dbReference type="InterPro" id="IPR010953">
    <property type="entry name" value="Citrate_synthase_typ-I"/>
</dbReference>
<reference evidence="12" key="1">
    <citation type="submission" date="2016-06" db="EMBL/GenBank/DDBJ databases">
        <authorList>
            <person name="Varghese N."/>
            <person name="Submissions Spin"/>
        </authorList>
    </citation>
    <scope>NUCLEOTIDE SEQUENCE [LARGE SCALE GENOMIC DNA]</scope>
    <source>
        <strain evidence="12">DSM 43816</strain>
    </source>
</reference>
<dbReference type="Gene3D" id="2.20.28.60">
    <property type="match status" value="1"/>
</dbReference>
<feature type="active site" evidence="8">
    <location>
        <position position="305"/>
    </location>
</feature>
<dbReference type="EMBL" id="LT607413">
    <property type="protein sequence ID" value="SCF39380.1"/>
    <property type="molecule type" value="Genomic_DNA"/>
</dbReference>
<comment type="similarity">
    <text evidence="2 7 10">Belongs to the citrate synthase family.</text>
</comment>
<evidence type="ECO:0000313" key="11">
    <source>
        <dbReference type="EMBL" id="SCF39380.1"/>
    </source>
</evidence>
<feature type="active site" evidence="8">
    <location>
        <position position="362"/>
    </location>
</feature>
<evidence type="ECO:0000256" key="10">
    <source>
        <dbReference type="RuleBase" id="RU003406"/>
    </source>
</evidence>
<keyword evidence="3 9" id="KW-0816">Tricarboxylic acid cycle</keyword>
<evidence type="ECO:0000256" key="7">
    <source>
        <dbReference type="PIRNR" id="PIRNR001369"/>
    </source>
</evidence>
<comment type="catalytic activity">
    <reaction evidence="5 9">
        <text>oxaloacetate + acetyl-CoA + H2O = citrate + CoA + H(+)</text>
        <dbReference type="Rhea" id="RHEA:16845"/>
        <dbReference type="ChEBI" id="CHEBI:15377"/>
        <dbReference type="ChEBI" id="CHEBI:15378"/>
        <dbReference type="ChEBI" id="CHEBI:16452"/>
        <dbReference type="ChEBI" id="CHEBI:16947"/>
        <dbReference type="ChEBI" id="CHEBI:57287"/>
        <dbReference type="ChEBI" id="CHEBI:57288"/>
        <dbReference type="EC" id="2.3.3.16"/>
    </reaction>
</comment>